<dbReference type="InterPro" id="IPR009003">
    <property type="entry name" value="Peptidase_S1_PA"/>
</dbReference>
<evidence type="ECO:0000313" key="10">
    <source>
        <dbReference type="Proteomes" id="UP000198287"/>
    </source>
</evidence>
<dbReference type="SMART" id="SM00020">
    <property type="entry name" value="Tryp_SPc"/>
    <property type="match status" value="1"/>
</dbReference>
<sequence>MYTIEVLITLLMGASAALPSKQIDISANPDLIVGGAEATLHEFKFIVDMRKIGLHYCVGSVISQEWVVIAAHCAQNPASSYTLTAGDHNIVEIEGVEQVRYVVNILIHPNYSRPGFLSYENDIALMKVSPPFEFNEYVQPVILPEAGFDPTDIATVIGWGALTEGGESPSKLMKVDVPFVDDATCNESYGGAVAASMGKAGNIHSGGPMVCGADQTLCGIVSWGNGCAREGYPGVYTETSYFIEWIRGAKTPMEEDASPVQIITSCGGRIQSTSAAINFQIGDSIGPNQRCIWTVEAPYDALRFQLISSGLSDYDAIYLTNFSQADLGCQQRLSIVGQNYTVSSSVVIITLAVGNVSTSGFSLEFYSSGFRHDTPNFTGYLATSEKTGSYTYPEDGGSYLDNENTLFIIATPTPQPRILSFTKFDVEVCGNNLPPDIMLEEGIGLLSFQSDHIIARSGFAFQWMYFSHEIRILLTHPGEEDGAALLGPRQHNFSSFYNASRGKSTGKVFHWYLSFT</sequence>
<keyword evidence="6" id="KW-1015">Disulfide bond</keyword>
<dbReference type="InterPro" id="IPR001314">
    <property type="entry name" value="Peptidase_S1A"/>
</dbReference>
<dbReference type="SUPFAM" id="SSF49854">
    <property type="entry name" value="Spermadhesin, CUB domain"/>
    <property type="match status" value="2"/>
</dbReference>
<keyword evidence="4" id="KW-0378">Hydrolase</keyword>
<dbReference type="InterPro" id="IPR035914">
    <property type="entry name" value="Sperma_CUB_dom_sf"/>
</dbReference>
<evidence type="ECO:0000256" key="5">
    <source>
        <dbReference type="ARBA" id="ARBA00022825"/>
    </source>
</evidence>
<organism evidence="9 10">
    <name type="scientific">Folsomia candida</name>
    <name type="common">Springtail</name>
    <dbReference type="NCBI Taxonomy" id="158441"/>
    <lineage>
        <taxon>Eukaryota</taxon>
        <taxon>Metazoa</taxon>
        <taxon>Ecdysozoa</taxon>
        <taxon>Arthropoda</taxon>
        <taxon>Hexapoda</taxon>
        <taxon>Collembola</taxon>
        <taxon>Entomobryomorpha</taxon>
        <taxon>Isotomoidea</taxon>
        <taxon>Isotomidae</taxon>
        <taxon>Proisotominae</taxon>
        <taxon>Folsomia</taxon>
    </lineage>
</organism>
<dbReference type="PRINTS" id="PR00722">
    <property type="entry name" value="CHYMOTRYPSIN"/>
</dbReference>
<protein>
    <submittedName>
        <fullName evidence="9">Trypsin-1</fullName>
    </submittedName>
</protein>
<dbReference type="GO" id="GO:0006508">
    <property type="term" value="P:proteolysis"/>
    <property type="evidence" value="ECO:0007669"/>
    <property type="project" value="UniProtKB-KW"/>
</dbReference>
<dbReference type="OrthoDB" id="10059102at2759"/>
<feature type="domain" description="Peptidase S1" evidence="8">
    <location>
        <begin position="32"/>
        <end position="251"/>
    </location>
</feature>
<keyword evidence="5" id="KW-0720">Serine protease</keyword>
<dbReference type="InterPro" id="IPR050127">
    <property type="entry name" value="Serine_Proteases_S1"/>
</dbReference>
<dbReference type="PANTHER" id="PTHR24264:SF65">
    <property type="entry name" value="SRCR DOMAIN-CONTAINING PROTEIN"/>
    <property type="match status" value="1"/>
</dbReference>
<evidence type="ECO:0000256" key="3">
    <source>
        <dbReference type="ARBA" id="ARBA00022670"/>
    </source>
</evidence>
<reference evidence="9 10" key="1">
    <citation type="submission" date="2015-12" db="EMBL/GenBank/DDBJ databases">
        <title>The genome of Folsomia candida.</title>
        <authorList>
            <person name="Faddeeva A."/>
            <person name="Derks M.F."/>
            <person name="Anvar Y."/>
            <person name="Smit S."/>
            <person name="Van Straalen N."/>
            <person name="Roelofs D."/>
        </authorList>
    </citation>
    <scope>NUCLEOTIDE SEQUENCE [LARGE SCALE GENOMIC DNA]</scope>
    <source>
        <strain evidence="9 10">VU population</strain>
        <tissue evidence="9">Whole body</tissue>
    </source>
</reference>
<comment type="subcellular location">
    <subcellularLocation>
        <location evidence="1">Secreted</location>
    </subcellularLocation>
</comment>
<dbReference type="InterPro" id="IPR043504">
    <property type="entry name" value="Peptidase_S1_PA_chymotrypsin"/>
</dbReference>
<dbReference type="STRING" id="158441.A0A226D2C7"/>
<evidence type="ECO:0000256" key="4">
    <source>
        <dbReference type="ARBA" id="ARBA00022801"/>
    </source>
</evidence>
<dbReference type="Pfam" id="PF00089">
    <property type="entry name" value="Trypsin"/>
    <property type="match status" value="1"/>
</dbReference>
<dbReference type="Gene3D" id="2.40.10.10">
    <property type="entry name" value="Trypsin-like serine proteases"/>
    <property type="match status" value="1"/>
</dbReference>
<dbReference type="EMBL" id="LNIX01000039">
    <property type="protein sequence ID" value="OXA39313.1"/>
    <property type="molecule type" value="Genomic_DNA"/>
</dbReference>
<accession>A0A226D2C7</accession>
<dbReference type="SUPFAM" id="SSF50494">
    <property type="entry name" value="Trypsin-like serine proteases"/>
    <property type="match status" value="1"/>
</dbReference>
<keyword evidence="10" id="KW-1185">Reference proteome</keyword>
<evidence type="ECO:0000256" key="7">
    <source>
        <dbReference type="SAM" id="SignalP"/>
    </source>
</evidence>
<dbReference type="PANTHER" id="PTHR24264">
    <property type="entry name" value="TRYPSIN-RELATED"/>
    <property type="match status" value="1"/>
</dbReference>
<name>A0A226D2C7_FOLCA</name>
<dbReference type="Proteomes" id="UP000198287">
    <property type="component" value="Unassembled WGS sequence"/>
</dbReference>
<gene>
    <name evidence="9" type="ORF">Fcan01_25867</name>
</gene>
<dbReference type="InterPro" id="IPR001254">
    <property type="entry name" value="Trypsin_dom"/>
</dbReference>
<dbReference type="PROSITE" id="PS50240">
    <property type="entry name" value="TRYPSIN_DOM"/>
    <property type="match status" value="1"/>
</dbReference>
<evidence type="ECO:0000256" key="1">
    <source>
        <dbReference type="ARBA" id="ARBA00004613"/>
    </source>
</evidence>
<evidence type="ECO:0000256" key="6">
    <source>
        <dbReference type="ARBA" id="ARBA00023157"/>
    </source>
</evidence>
<dbReference type="FunFam" id="2.40.10.10:FF:000166">
    <property type="entry name" value="Trypsin"/>
    <property type="match status" value="1"/>
</dbReference>
<keyword evidence="7" id="KW-0732">Signal</keyword>
<proteinExistence type="predicted"/>
<dbReference type="GO" id="GO:0004252">
    <property type="term" value="F:serine-type endopeptidase activity"/>
    <property type="evidence" value="ECO:0007669"/>
    <property type="project" value="InterPro"/>
</dbReference>
<feature type="signal peptide" evidence="7">
    <location>
        <begin position="1"/>
        <end position="16"/>
    </location>
</feature>
<keyword evidence="3" id="KW-0645">Protease</keyword>
<dbReference type="AlphaFoldDB" id="A0A226D2C7"/>
<dbReference type="GO" id="GO:0005615">
    <property type="term" value="C:extracellular space"/>
    <property type="evidence" value="ECO:0007669"/>
    <property type="project" value="TreeGrafter"/>
</dbReference>
<comment type="caution">
    <text evidence="9">The sequence shown here is derived from an EMBL/GenBank/DDBJ whole genome shotgun (WGS) entry which is preliminary data.</text>
</comment>
<evidence type="ECO:0000256" key="2">
    <source>
        <dbReference type="ARBA" id="ARBA00022525"/>
    </source>
</evidence>
<keyword evidence="2" id="KW-0964">Secreted</keyword>
<dbReference type="CDD" id="cd00190">
    <property type="entry name" value="Tryp_SPc"/>
    <property type="match status" value="1"/>
</dbReference>
<evidence type="ECO:0000259" key="8">
    <source>
        <dbReference type="PROSITE" id="PS50240"/>
    </source>
</evidence>
<feature type="chain" id="PRO_5013121607" evidence="7">
    <location>
        <begin position="17"/>
        <end position="516"/>
    </location>
</feature>
<evidence type="ECO:0000313" key="9">
    <source>
        <dbReference type="EMBL" id="OXA39313.1"/>
    </source>
</evidence>